<dbReference type="InterPro" id="IPR002125">
    <property type="entry name" value="CMP_dCMP_dom"/>
</dbReference>
<comment type="similarity">
    <text evidence="1">Belongs to the cytidine and deoxycytidylate deaminase family.</text>
</comment>
<keyword evidence="2 6" id="KW-0479">Metal-binding</keyword>
<organism evidence="8 9">
    <name type="scientific">Pseudomonas phage Littlefix</name>
    <dbReference type="NCBI Taxonomy" id="2079289"/>
    <lineage>
        <taxon>Viruses</taxon>
        <taxon>Duplodnaviria</taxon>
        <taxon>Heunggongvirae</taxon>
        <taxon>Uroviricota</taxon>
        <taxon>Caudoviricetes</taxon>
        <taxon>Schitoviridae</taxon>
        <taxon>Littlefixvirus</taxon>
        <taxon>Littlefixvirus littlefix</taxon>
    </lineage>
</organism>
<keyword evidence="4 6" id="KW-0862">Zinc</keyword>
<evidence type="ECO:0000256" key="2">
    <source>
        <dbReference type="ARBA" id="ARBA00022723"/>
    </source>
</evidence>
<dbReference type="PANTHER" id="PTHR11086:SF18">
    <property type="entry name" value="DEOXYCYTIDYLATE DEAMINASE"/>
    <property type="match status" value="1"/>
</dbReference>
<dbReference type="InterPro" id="IPR016473">
    <property type="entry name" value="dCMP_deaminase"/>
</dbReference>
<protein>
    <submittedName>
        <fullName evidence="8">Deaminase</fullName>
    </submittedName>
</protein>
<feature type="binding site" evidence="6">
    <location>
        <position position="110"/>
    </location>
    <ligand>
        <name>Zn(2+)</name>
        <dbReference type="ChEBI" id="CHEBI:29105"/>
        <note>catalytic</note>
    </ligand>
</feature>
<proteinExistence type="inferred from homology"/>
<evidence type="ECO:0000256" key="5">
    <source>
        <dbReference type="PIRSR" id="PIRSR006019-1"/>
    </source>
</evidence>
<gene>
    <name evidence="8" type="ORF">PsPhLittlefix_gp80</name>
</gene>
<feature type="binding site" evidence="6">
    <location>
        <position position="107"/>
    </location>
    <ligand>
        <name>Zn(2+)</name>
        <dbReference type="ChEBI" id="CHEBI:29105"/>
        <note>catalytic</note>
    </ligand>
</feature>
<name>A0A2K9VI32_9CAUD</name>
<dbReference type="SUPFAM" id="SSF53927">
    <property type="entry name" value="Cytidine deaminase-like"/>
    <property type="match status" value="1"/>
</dbReference>
<evidence type="ECO:0000259" key="7">
    <source>
        <dbReference type="PROSITE" id="PS51747"/>
    </source>
</evidence>
<dbReference type="InterPro" id="IPR016193">
    <property type="entry name" value="Cytidine_deaminase-like"/>
</dbReference>
<dbReference type="PROSITE" id="PS51747">
    <property type="entry name" value="CYT_DCMP_DEAMINASES_2"/>
    <property type="match status" value="1"/>
</dbReference>
<keyword evidence="9" id="KW-1185">Reference proteome</keyword>
<sequence length="147" mass="16082">MLKPLKEKYWPMYMNMAYAAEAQTAARREQVGCVIVTQTGLILPGYNGQPAGHHTNCCENTPVVEHGVQRMKTDPTVIHAEDNALRKAKLSGVDMEGAHLFVTVSPCPTCCALIAETGIEAVHYHRHHDDMSGFQILDEAGIAIIPS</sequence>
<dbReference type="InterPro" id="IPR015517">
    <property type="entry name" value="dCMP_deaminase-rel"/>
</dbReference>
<reference evidence="9" key="1">
    <citation type="submission" date="2018-01" db="EMBL/GenBank/DDBJ databases">
        <title>Pseudomonas phages infecting Pseudomonas sp. isolated from Prunus avium.</title>
        <authorList>
            <person name="Colberg O."/>
            <person name="Carstens A.B."/>
            <person name="Kot W."/>
            <person name="Hansen L.H."/>
        </authorList>
    </citation>
    <scope>NUCLEOTIDE SEQUENCE [LARGE SCALE GENOMIC DNA]</scope>
</reference>
<accession>A0A2K9VI32</accession>
<dbReference type="GO" id="GO:0008270">
    <property type="term" value="F:zinc ion binding"/>
    <property type="evidence" value="ECO:0007669"/>
    <property type="project" value="InterPro"/>
</dbReference>
<comment type="cofactor">
    <cofactor evidence="6">
        <name>Zn(2+)</name>
        <dbReference type="ChEBI" id="CHEBI:29105"/>
    </cofactor>
</comment>
<dbReference type="EMBL" id="MG775260">
    <property type="protein sequence ID" value="AUV61895.1"/>
    <property type="molecule type" value="Genomic_DNA"/>
</dbReference>
<evidence type="ECO:0000256" key="6">
    <source>
        <dbReference type="PIRSR" id="PIRSR006019-2"/>
    </source>
</evidence>
<dbReference type="GO" id="GO:0004132">
    <property type="term" value="F:dCMP deaminase activity"/>
    <property type="evidence" value="ECO:0007669"/>
    <property type="project" value="InterPro"/>
</dbReference>
<feature type="active site" description="Proton donor" evidence="5">
    <location>
        <position position="81"/>
    </location>
</feature>
<dbReference type="Proteomes" id="UP000240903">
    <property type="component" value="Segment"/>
</dbReference>
<dbReference type="PANTHER" id="PTHR11086">
    <property type="entry name" value="DEOXYCYTIDYLATE DEAMINASE-RELATED"/>
    <property type="match status" value="1"/>
</dbReference>
<dbReference type="PIRSF" id="PIRSF006019">
    <property type="entry name" value="dCMP_deaminase"/>
    <property type="match status" value="1"/>
</dbReference>
<dbReference type="Gene3D" id="3.40.140.10">
    <property type="entry name" value="Cytidine Deaminase, domain 2"/>
    <property type="match status" value="1"/>
</dbReference>
<feature type="binding site" evidence="6">
    <location>
        <position position="79"/>
    </location>
    <ligand>
        <name>Zn(2+)</name>
        <dbReference type="ChEBI" id="CHEBI:29105"/>
        <note>catalytic</note>
    </ligand>
</feature>
<evidence type="ECO:0000256" key="4">
    <source>
        <dbReference type="ARBA" id="ARBA00022833"/>
    </source>
</evidence>
<dbReference type="Pfam" id="PF00383">
    <property type="entry name" value="dCMP_cyt_deam_1"/>
    <property type="match status" value="1"/>
</dbReference>
<feature type="domain" description="CMP/dCMP-type deaminase" evidence="7">
    <location>
        <begin position="8"/>
        <end position="137"/>
    </location>
</feature>
<dbReference type="PROSITE" id="PS00903">
    <property type="entry name" value="CYT_DCMP_DEAMINASES_1"/>
    <property type="match status" value="1"/>
</dbReference>
<evidence type="ECO:0000313" key="9">
    <source>
        <dbReference type="Proteomes" id="UP000240903"/>
    </source>
</evidence>
<evidence type="ECO:0000313" key="8">
    <source>
        <dbReference type="EMBL" id="AUV61895.1"/>
    </source>
</evidence>
<dbReference type="InterPro" id="IPR016192">
    <property type="entry name" value="APOBEC/CMP_deaminase_Zn-bd"/>
</dbReference>
<dbReference type="GO" id="GO:0006220">
    <property type="term" value="P:pyrimidine nucleotide metabolic process"/>
    <property type="evidence" value="ECO:0007669"/>
    <property type="project" value="InterPro"/>
</dbReference>
<keyword evidence="3" id="KW-0378">Hydrolase</keyword>
<evidence type="ECO:0000256" key="1">
    <source>
        <dbReference type="ARBA" id="ARBA00006576"/>
    </source>
</evidence>
<evidence type="ECO:0000256" key="3">
    <source>
        <dbReference type="ARBA" id="ARBA00022801"/>
    </source>
</evidence>